<comment type="caution">
    <text evidence="1">The sequence shown here is derived from an EMBL/GenBank/DDBJ whole genome shotgun (WGS) entry which is preliminary data.</text>
</comment>
<organism evidence="1 2">
    <name type="scientific">Durusdinium trenchii</name>
    <dbReference type="NCBI Taxonomy" id="1381693"/>
    <lineage>
        <taxon>Eukaryota</taxon>
        <taxon>Sar</taxon>
        <taxon>Alveolata</taxon>
        <taxon>Dinophyceae</taxon>
        <taxon>Suessiales</taxon>
        <taxon>Symbiodiniaceae</taxon>
        <taxon>Durusdinium</taxon>
    </lineage>
</organism>
<name>A0ABP0NIM5_9DINO</name>
<evidence type="ECO:0000313" key="1">
    <source>
        <dbReference type="EMBL" id="CAK9063626.1"/>
    </source>
</evidence>
<evidence type="ECO:0000313" key="2">
    <source>
        <dbReference type="Proteomes" id="UP001642464"/>
    </source>
</evidence>
<accession>A0ABP0NIM5</accession>
<protein>
    <submittedName>
        <fullName evidence="1">Uncharacterized protein</fullName>
    </submittedName>
</protein>
<dbReference type="Proteomes" id="UP001642464">
    <property type="component" value="Unassembled WGS sequence"/>
</dbReference>
<gene>
    <name evidence="1" type="ORF">SCF082_LOCUS32911</name>
</gene>
<proteinExistence type="predicted"/>
<reference evidence="1 2" key="1">
    <citation type="submission" date="2024-02" db="EMBL/GenBank/DDBJ databases">
        <authorList>
            <person name="Chen Y."/>
            <person name="Shah S."/>
            <person name="Dougan E. K."/>
            <person name="Thang M."/>
            <person name="Chan C."/>
        </authorList>
    </citation>
    <scope>NUCLEOTIDE SEQUENCE [LARGE SCALE GENOMIC DNA]</scope>
</reference>
<keyword evidence="2" id="KW-1185">Reference proteome</keyword>
<sequence length="154" mass="16678">MTEIRGTGGMISQAEEGMKLFEAQQGSAAEVDTAGAETLDRLRPVPWDAHEVGIQALEAEANLLTGKENKKERAAKGKEVAELKAEQCYVDACKIVKGLEPKFGYFVTKPAEAPKQAEKEEVVEEVKVDKAKKDLAEGSCVWGEQWSALDGLVA</sequence>
<dbReference type="EMBL" id="CAXAMM010028890">
    <property type="protein sequence ID" value="CAK9063626.1"/>
    <property type="molecule type" value="Genomic_DNA"/>
</dbReference>